<feature type="transmembrane region" description="Helical" evidence="2">
    <location>
        <begin position="324"/>
        <end position="343"/>
    </location>
</feature>
<dbReference type="EMBL" id="CP029480">
    <property type="protein sequence ID" value="AWV99409.1"/>
    <property type="molecule type" value="Genomic_DNA"/>
</dbReference>
<dbReference type="OrthoDB" id="6190788at2"/>
<feature type="chain" id="PRO_5016432134" description="Histidine kinase" evidence="3">
    <location>
        <begin position="21"/>
        <end position="653"/>
    </location>
</feature>
<feature type="transmembrane region" description="Helical" evidence="2">
    <location>
        <begin position="298"/>
        <end position="317"/>
    </location>
</feature>
<evidence type="ECO:0000259" key="4">
    <source>
        <dbReference type="Pfam" id="PF06580"/>
    </source>
</evidence>
<evidence type="ECO:0000256" key="1">
    <source>
        <dbReference type="SAM" id="Coils"/>
    </source>
</evidence>
<feature type="domain" description="Signal transduction histidine kinase internal region" evidence="4">
    <location>
        <begin position="451"/>
        <end position="530"/>
    </location>
</feature>
<dbReference type="GO" id="GO:0016020">
    <property type="term" value="C:membrane"/>
    <property type="evidence" value="ECO:0007669"/>
    <property type="project" value="InterPro"/>
</dbReference>
<dbReference type="InterPro" id="IPR010559">
    <property type="entry name" value="Sig_transdc_His_kin_internal"/>
</dbReference>
<sequence>MLKKISLLLVFIIFNGASVAQNLSVEKIPLCKNCLDSLANIFWGNEVNSLERLTEKTTKTNFIELTETETFLFFAGDAEKVHLKVINKADTTSYFGGRFQPDGMLESRYARVFIPIKLKSGYNKLISTSENLSSTKYFHQPVLIKGVEIKRGVEYFKDNYLISSFINVLVILALLWFLIYSLFNYFFYKNNYYNYYSQYLLVIICFFLFLSDDIYLTHFLFPNRPELYIVVSIALQPLTYVFYSRFVMNFLEFKSQERVAYKWSIIFQFYVFSVGLLNSFYLYTTYGQSPANEVMTKLHLGSFAIGLFVLYRIIFYIKGGIKWFIIIGSLAVSIGTMLEYQILYSNSTSATLRSNLEFIPYYLSGFNHLELSFLVEIVVFFFAIGYKTWQKEETHKAYKESTIKELSEKKELESELNKLLNQQLEQSKKDLEIEKLYSENEKTKSSLMMSQLNGLQLQMNPHYLFNSLNSINDIVLSEKPMEASQFLAKYARTMRNTLKNSKETFNTLRRELDFAKDYLDLEQLRFGKRFTYKISAPKDSNVLNLEIPSMVLQPVLENAVWHGMMSLKADGLIEISTESTANGLQVIIRDNGTGLKPKEKSAHKSYGLAIVKEKLSLIEKVHGIKGRLEISDRTDKKGAQAIFSFENLKIRSK</sequence>
<feature type="signal peptide" evidence="3">
    <location>
        <begin position="1"/>
        <end position="20"/>
    </location>
</feature>
<keyword evidence="1" id="KW-0175">Coiled coil</keyword>
<feature type="coiled-coil region" evidence="1">
    <location>
        <begin position="402"/>
        <end position="441"/>
    </location>
</feature>
<dbReference type="Gene3D" id="3.30.565.10">
    <property type="entry name" value="Histidine kinase-like ATPase, C-terminal domain"/>
    <property type="match status" value="1"/>
</dbReference>
<dbReference type="AlphaFoldDB" id="A0A2Z4GDM2"/>
<organism evidence="6 7">
    <name type="scientific">Arcticibacterium luteifluviistationis</name>
    <dbReference type="NCBI Taxonomy" id="1784714"/>
    <lineage>
        <taxon>Bacteria</taxon>
        <taxon>Pseudomonadati</taxon>
        <taxon>Bacteroidota</taxon>
        <taxon>Cytophagia</taxon>
        <taxon>Cytophagales</taxon>
        <taxon>Leadbetterellaceae</taxon>
        <taxon>Arcticibacterium</taxon>
    </lineage>
</organism>
<keyword evidence="2" id="KW-1133">Transmembrane helix</keyword>
<dbReference type="KEGG" id="als:DJ013_15065"/>
<evidence type="ECO:0000256" key="3">
    <source>
        <dbReference type="SAM" id="SignalP"/>
    </source>
</evidence>
<dbReference type="GO" id="GO:0000155">
    <property type="term" value="F:phosphorelay sensor kinase activity"/>
    <property type="evidence" value="ECO:0007669"/>
    <property type="project" value="InterPro"/>
</dbReference>
<evidence type="ECO:0000256" key="2">
    <source>
        <dbReference type="SAM" id="Phobius"/>
    </source>
</evidence>
<feature type="transmembrane region" description="Helical" evidence="2">
    <location>
        <begin position="160"/>
        <end position="187"/>
    </location>
</feature>
<name>A0A2Z4GDM2_9BACT</name>
<dbReference type="PANTHER" id="PTHR34220:SF7">
    <property type="entry name" value="SENSOR HISTIDINE KINASE YPDA"/>
    <property type="match status" value="1"/>
</dbReference>
<gene>
    <name evidence="6" type="ORF">DJ013_15065</name>
</gene>
<keyword evidence="2" id="KW-0472">Membrane</keyword>
<dbReference type="Proteomes" id="UP000249873">
    <property type="component" value="Chromosome"/>
</dbReference>
<accession>A0A2Z4GDM2</accession>
<evidence type="ECO:0000313" key="6">
    <source>
        <dbReference type="EMBL" id="AWV99409.1"/>
    </source>
</evidence>
<proteinExistence type="predicted"/>
<feature type="transmembrane region" description="Helical" evidence="2">
    <location>
        <begin position="199"/>
        <end position="221"/>
    </location>
</feature>
<feature type="transmembrane region" description="Helical" evidence="2">
    <location>
        <begin position="260"/>
        <end position="283"/>
    </location>
</feature>
<feature type="domain" description="7TM-DISM receptor extracellular" evidence="5">
    <location>
        <begin position="165"/>
        <end position="386"/>
    </location>
</feature>
<dbReference type="RefSeq" id="WP_111372778.1">
    <property type="nucleotide sequence ID" value="NZ_CP029480.1"/>
</dbReference>
<protein>
    <recommendedName>
        <fullName evidence="8">Histidine kinase</fullName>
    </recommendedName>
</protein>
<dbReference type="InterPro" id="IPR036890">
    <property type="entry name" value="HATPase_C_sf"/>
</dbReference>
<dbReference type="InterPro" id="IPR011623">
    <property type="entry name" value="7TMR_DISM_rcpt_extracell_dom1"/>
</dbReference>
<evidence type="ECO:0000259" key="5">
    <source>
        <dbReference type="Pfam" id="PF07695"/>
    </source>
</evidence>
<dbReference type="PANTHER" id="PTHR34220">
    <property type="entry name" value="SENSOR HISTIDINE KINASE YPDA"/>
    <property type="match status" value="1"/>
</dbReference>
<feature type="transmembrane region" description="Helical" evidence="2">
    <location>
        <begin position="371"/>
        <end position="389"/>
    </location>
</feature>
<keyword evidence="7" id="KW-1185">Reference proteome</keyword>
<feature type="transmembrane region" description="Helical" evidence="2">
    <location>
        <begin position="227"/>
        <end position="248"/>
    </location>
</feature>
<dbReference type="Pfam" id="PF06580">
    <property type="entry name" value="His_kinase"/>
    <property type="match status" value="1"/>
</dbReference>
<dbReference type="Pfam" id="PF07695">
    <property type="entry name" value="7TMR-DISM_7TM"/>
    <property type="match status" value="1"/>
</dbReference>
<keyword evidence="3" id="KW-0732">Signal</keyword>
<evidence type="ECO:0000313" key="7">
    <source>
        <dbReference type="Proteomes" id="UP000249873"/>
    </source>
</evidence>
<dbReference type="SUPFAM" id="SSF55874">
    <property type="entry name" value="ATPase domain of HSP90 chaperone/DNA topoisomerase II/histidine kinase"/>
    <property type="match status" value="1"/>
</dbReference>
<evidence type="ECO:0008006" key="8">
    <source>
        <dbReference type="Google" id="ProtNLM"/>
    </source>
</evidence>
<reference evidence="6 7" key="1">
    <citation type="submission" date="2018-05" db="EMBL/GenBank/DDBJ databases">
        <title>Complete genome sequence of Arcticibacterium luteifluviistationis SM1504T, a cytophagaceae bacterium isolated from Arctic surface seawater.</title>
        <authorList>
            <person name="Li Y."/>
            <person name="Qin Q.-L."/>
        </authorList>
    </citation>
    <scope>NUCLEOTIDE SEQUENCE [LARGE SCALE GENOMIC DNA]</scope>
    <source>
        <strain evidence="6 7">SM1504</strain>
    </source>
</reference>
<dbReference type="InterPro" id="IPR050640">
    <property type="entry name" value="Bact_2-comp_sensor_kinase"/>
</dbReference>
<keyword evidence="2" id="KW-0812">Transmembrane</keyword>